<comment type="caution">
    <text evidence="1">The sequence shown here is derived from an EMBL/GenBank/DDBJ whole genome shotgun (WGS) entry which is preliminary data.</text>
</comment>
<protein>
    <submittedName>
        <fullName evidence="1">DUF937 domain-containing protein</fullName>
    </submittedName>
</protein>
<accession>A0A4S3M1D5</accession>
<gene>
    <name evidence="1" type="ORF">E7Z59_09360</name>
</gene>
<dbReference type="AlphaFoldDB" id="A0A4S3M1D5"/>
<dbReference type="Pfam" id="PF06078">
    <property type="entry name" value="DUF937"/>
    <property type="match status" value="1"/>
</dbReference>
<dbReference type="EMBL" id="SSMC01000002">
    <property type="protein sequence ID" value="THD67847.1"/>
    <property type="molecule type" value="Genomic_DNA"/>
</dbReference>
<organism evidence="1 2">
    <name type="scientific">Robertkochia marina</name>
    <dbReference type="NCBI Taxonomy" id="1227945"/>
    <lineage>
        <taxon>Bacteria</taxon>
        <taxon>Pseudomonadati</taxon>
        <taxon>Bacteroidota</taxon>
        <taxon>Flavobacteriia</taxon>
        <taxon>Flavobacteriales</taxon>
        <taxon>Flavobacteriaceae</taxon>
        <taxon>Robertkochia</taxon>
    </lineage>
</organism>
<evidence type="ECO:0000313" key="2">
    <source>
        <dbReference type="Proteomes" id="UP000305939"/>
    </source>
</evidence>
<evidence type="ECO:0000313" key="1">
    <source>
        <dbReference type="EMBL" id="THD67847.1"/>
    </source>
</evidence>
<reference evidence="1 2" key="1">
    <citation type="submission" date="2019-04" db="EMBL/GenBank/DDBJ databases">
        <title>Draft genome sequence of Robertkochia marina CC-AMO-30D.</title>
        <authorList>
            <person name="Hameed A."/>
            <person name="Lin S.-Y."/>
            <person name="Shahina M."/>
            <person name="Lai W.-A."/>
            <person name="Young C.-C."/>
        </authorList>
    </citation>
    <scope>NUCLEOTIDE SEQUENCE [LARGE SCALE GENOMIC DNA]</scope>
    <source>
        <strain evidence="1 2">CC-AMO-30D</strain>
    </source>
</reference>
<dbReference type="OrthoDB" id="708105at2"/>
<keyword evidence="2" id="KW-1185">Reference proteome</keyword>
<dbReference type="RefSeq" id="WP_136336052.1">
    <property type="nucleotide sequence ID" value="NZ_QXMP01000012.1"/>
</dbReference>
<dbReference type="Proteomes" id="UP000305939">
    <property type="component" value="Unassembled WGS sequence"/>
</dbReference>
<dbReference type="InterPro" id="IPR009282">
    <property type="entry name" value="DUF937"/>
</dbReference>
<sequence>MSGLMQLLEGELGNELINGLSNETRVEKDKTAEVLSMALPLLMGAMKKNARKSDMADGLMGAVGSDRHDGSILDDLGGLFQGGVNQEVLDDGKGILGHLFGGQQPEVENQLSKRTGLDTGDIGKMLMTLAPIAMGLLGKQSRQNNINSSGDLNTLLGSMLGGQPSQNKDLITSLLDADGDGSVLDDVSDIVLGSKSKKGGLSGLLDGLFGG</sequence>
<proteinExistence type="predicted"/>
<name>A0A4S3M1D5_9FLAO</name>